<reference evidence="1 2" key="1">
    <citation type="journal article" date="2023" name="G3 (Bethesda)">
        <title>A chromosome-length genome assembly and annotation of blackberry (Rubus argutus, cv. 'Hillquist').</title>
        <authorList>
            <person name="Bruna T."/>
            <person name="Aryal R."/>
            <person name="Dudchenko O."/>
            <person name="Sargent D.J."/>
            <person name="Mead D."/>
            <person name="Buti M."/>
            <person name="Cavallini A."/>
            <person name="Hytonen T."/>
            <person name="Andres J."/>
            <person name="Pham M."/>
            <person name="Weisz D."/>
            <person name="Mascagni F."/>
            <person name="Usai G."/>
            <person name="Natali L."/>
            <person name="Bassil N."/>
            <person name="Fernandez G.E."/>
            <person name="Lomsadze A."/>
            <person name="Armour M."/>
            <person name="Olukolu B."/>
            <person name="Poorten T."/>
            <person name="Britton C."/>
            <person name="Davik J."/>
            <person name="Ashrafi H."/>
            <person name="Aiden E.L."/>
            <person name="Borodovsky M."/>
            <person name="Worthington M."/>
        </authorList>
    </citation>
    <scope>NUCLEOTIDE SEQUENCE [LARGE SCALE GENOMIC DNA]</scope>
    <source>
        <strain evidence="1">PI 553951</strain>
    </source>
</reference>
<dbReference type="AlphaFoldDB" id="A0AAW1X823"/>
<gene>
    <name evidence="1" type="ORF">M0R45_020336</name>
</gene>
<organism evidence="1 2">
    <name type="scientific">Rubus argutus</name>
    <name type="common">Southern blackberry</name>
    <dbReference type="NCBI Taxonomy" id="59490"/>
    <lineage>
        <taxon>Eukaryota</taxon>
        <taxon>Viridiplantae</taxon>
        <taxon>Streptophyta</taxon>
        <taxon>Embryophyta</taxon>
        <taxon>Tracheophyta</taxon>
        <taxon>Spermatophyta</taxon>
        <taxon>Magnoliopsida</taxon>
        <taxon>eudicotyledons</taxon>
        <taxon>Gunneridae</taxon>
        <taxon>Pentapetalae</taxon>
        <taxon>rosids</taxon>
        <taxon>fabids</taxon>
        <taxon>Rosales</taxon>
        <taxon>Rosaceae</taxon>
        <taxon>Rosoideae</taxon>
        <taxon>Rosoideae incertae sedis</taxon>
        <taxon>Rubus</taxon>
    </lineage>
</organism>
<dbReference type="Proteomes" id="UP001457282">
    <property type="component" value="Unassembled WGS sequence"/>
</dbReference>
<comment type="caution">
    <text evidence="1">The sequence shown here is derived from an EMBL/GenBank/DDBJ whole genome shotgun (WGS) entry which is preliminary data.</text>
</comment>
<sequence>MDGVNHDNGTTVDMEVDMVGGKMVGTVDVVVLKGSSSPCRRSNVVVSKDSSTPSRSPEPIMNAVQQLLTIKKEEHSSYQTRLRVLDSTIKELLGFNSEEHSDKIMKTLHV</sequence>
<evidence type="ECO:0000313" key="2">
    <source>
        <dbReference type="Proteomes" id="UP001457282"/>
    </source>
</evidence>
<evidence type="ECO:0000313" key="1">
    <source>
        <dbReference type="EMBL" id="KAK9933128.1"/>
    </source>
</evidence>
<name>A0AAW1X823_RUBAR</name>
<dbReference type="EMBL" id="JBEDUW010000004">
    <property type="protein sequence ID" value="KAK9933128.1"/>
    <property type="molecule type" value="Genomic_DNA"/>
</dbReference>
<proteinExistence type="predicted"/>
<accession>A0AAW1X823</accession>
<keyword evidence="2" id="KW-1185">Reference proteome</keyword>
<protein>
    <submittedName>
        <fullName evidence="1">Uncharacterized protein</fullName>
    </submittedName>
</protein>